<proteinExistence type="predicted"/>
<protein>
    <submittedName>
        <fullName evidence="1">Uncharacterized protein</fullName>
    </submittedName>
</protein>
<gene>
    <name evidence="1" type="ORF">SDC9_157661</name>
</gene>
<sequence>MRDDEARPAVHQRVHRFLDQHFRPRIDRTRRFIQDHDLRIGKDGARDRQQLLLSLRNVVGFLVQDHVITIRQCPDKVIHLRSFRGSDDFLIRRIQFPVADVFHNGAVV</sequence>
<organism evidence="1">
    <name type="scientific">bioreactor metagenome</name>
    <dbReference type="NCBI Taxonomy" id="1076179"/>
    <lineage>
        <taxon>unclassified sequences</taxon>
        <taxon>metagenomes</taxon>
        <taxon>ecological metagenomes</taxon>
    </lineage>
</organism>
<accession>A0A645F9R6</accession>
<evidence type="ECO:0000313" key="1">
    <source>
        <dbReference type="EMBL" id="MPN10366.1"/>
    </source>
</evidence>
<dbReference type="EMBL" id="VSSQ01056509">
    <property type="protein sequence ID" value="MPN10366.1"/>
    <property type="molecule type" value="Genomic_DNA"/>
</dbReference>
<dbReference type="AlphaFoldDB" id="A0A645F9R6"/>
<comment type="caution">
    <text evidence="1">The sequence shown here is derived from an EMBL/GenBank/DDBJ whole genome shotgun (WGS) entry which is preliminary data.</text>
</comment>
<reference evidence="1" key="1">
    <citation type="submission" date="2019-08" db="EMBL/GenBank/DDBJ databases">
        <authorList>
            <person name="Kucharzyk K."/>
            <person name="Murdoch R.W."/>
            <person name="Higgins S."/>
            <person name="Loffler F."/>
        </authorList>
    </citation>
    <scope>NUCLEOTIDE SEQUENCE</scope>
</reference>
<name>A0A645F9R6_9ZZZZ</name>